<name>A0A919F642_9XANT</name>
<keyword evidence="2" id="KW-1185">Reference proteome</keyword>
<evidence type="ECO:0000313" key="1">
    <source>
        <dbReference type="EMBL" id="GHH48808.1"/>
    </source>
</evidence>
<reference evidence="1" key="2">
    <citation type="submission" date="2020-09" db="EMBL/GenBank/DDBJ databases">
        <authorList>
            <person name="Sun Q."/>
            <person name="Ohkuma M."/>
        </authorList>
    </citation>
    <scope>NUCLEOTIDE SEQUENCE</scope>
    <source>
        <strain evidence="1">JCM 13306</strain>
    </source>
</reference>
<accession>A0A919F642</accession>
<gene>
    <name evidence="1" type="ORF">GCM10009090_07340</name>
</gene>
<dbReference type="EMBL" id="BNBA01000004">
    <property type="protein sequence ID" value="GHH48808.1"/>
    <property type="molecule type" value="Genomic_DNA"/>
</dbReference>
<dbReference type="Proteomes" id="UP000623958">
    <property type="component" value="Unassembled WGS sequence"/>
</dbReference>
<proteinExistence type="predicted"/>
<comment type="caution">
    <text evidence="1">The sequence shown here is derived from an EMBL/GenBank/DDBJ whole genome shotgun (WGS) entry which is preliminary data.</text>
</comment>
<evidence type="ECO:0000313" key="2">
    <source>
        <dbReference type="Proteomes" id="UP000623958"/>
    </source>
</evidence>
<organism evidence="1 2">
    <name type="scientific">Xanthomonas boreopolis</name>
    <dbReference type="NCBI Taxonomy" id="86183"/>
    <lineage>
        <taxon>Bacteria</taxon>
        <taxon>Pseudomonadati</taxon>
        <taxon>Pseudomonadota</taxon>
        <taxon>Gammaproteobacteria</taxon>
        <taxon>Lysobacterales</taxon>
        <taxon>Lysobacteraceae</taxon>
        <taxon>Xanthomonas</taxon>
    </lineage>
</organism>
<reference evidence="1" key="1">
    <citation type="journal article" date="2014" name="Int. J. Syst. Evol. Microbiol.">
        <title>Complete genome sequence of Corynebacterium casei LMG S-19264T (=DSM 44701T), isolated from a smear-ripened cheese.</title>
        <authorList>
            <consortium name="US DOE Joint Genome Institute (JGI-PGF)"/>
            <person name="Walter F."/>
            <person name="Albersmeier A."/>
            <person name="Kalinowski J."/>
            <person name="Ruckert C."/>
        </authorList>
    </citation>
    <scope>NUCLEOTIDE SEQUENCE</scope>
    <source>
        <strain evidence="1">JCM 13306</strain>
    </source>
</reference>
<protein>
    <submittedName>
        <fullName evidence="1">Uncharacterized protein</fullName>
    </submittedName>
</protein>
<sequence length="118" mass="12020">MHLYRVPALAGAADSVANSSPSIPGIPFMARSLPAPPGVAKCLARKGFVAARACHALWSAASACLGRGKADPSCQGPQRIPAVAPAAGMRFKGHGTFYNSRLAAAAPGGRPRSATRLE</sequence>
<dbReference type="AlphaFoldDB" id="A0A919F642"/>